<comment type="catalytic activity">
    <reaction evidence="2">
        <text>a fatty acyl-CoA + H2O = a fatty acid + CoA + H(+)</text>
        <dbReference type="Rhea" id="RHEA:16781"/>
        <dbReference type="ChEBI" id="CHEBI:15377"/>
        <dbReference type="ChEBI" id="CHEBI:15378"/>
        <dbReference type="ChEBI" id="CHEBI:28868"/>
        <dbReference type="ChEBI" id="CHEBI:57287"/>
        <dbReference type="ChEBI" id="CHEBI:77636"/>
        <dbReference type="EC" id="3.1.2.20"/>
    </reaction>
</comment>
<dbReference type="PANTHER" id="PTHR43240">
    <property type="entry name" value="1,4-DIHYDROXY-2-NAPHTHOYL-COA THIOESTERASE 1"/>
    <property type="match status" value="1"/>
</dbReference>
<reference evidence="10" key="4">
    <citation type="submission" date="2020-10" db="EMBL/GenBank/DDBJ databases">
        <authorList>
            <person name="Bassil N.M."/>
            <person name="Lloyd J.R."/>
        </authorList>
    </citation>
    <scope>NUCLEOTIDE SEQUENCE</scope>
    <source>
        <strain evidence="10">NB2006</strain>
    </source>
</reference>
<dbReference type="EC" id="3.1.2.20" evidence="5"/>
<protein>
    <recommendedName>
        <fullName evidence="6">Medium/long-chain acyl-CoA thioesterase YigI</fullName>
        <ecNumber evidence="5">3.1.2.20</ecNumber>
    </recommendedName>
</protein>
<evidence type="ECO:0000256" key="4">
    <source>
        <dbReference type="ARBA" id="ARBA00038381"/>
    </source>
</evidence>
<evidence type="ECO:0000313" key="10">
    <source>
        <dbReference type="EMBL" id="QOY34345.1"/>
    </source>
</evidence>
<dbReference type="OrthoDB" id="2139465at2"/>
<evidence type="ECO:0000313" key="11">
    <source>
        <dbReference type="Proteomes" id="UP000180175"/>
    </source>
</evidence>
<comment type="catalytic activity">
    <reaction evidence="3">
        <text>a long-chain fatty acyl-CoA + H2O = a long-chain fatty acid + CoA + H(+)</text>
        <dbReference type="Rhea" id="RHEA:67680"/>
        <dbReference type="ChEBI" id="CHEBI:15377"/>
        <dbReference type="ChEBI" id="CHEBI:15378"/>
        <dbReference type="ChEBI" id="CHEBI:57287"/>
        <dbReference type="ChEBI" id="CHEBI:57560"/>
        <dbReference type="ChEBI" id="CHEBI:83139"/>
    </reaction>
</comment>
<evidence type="ECO:0000256" key="7">
    <source>
        <dbReference type="ARBA" id="ARBA00048062"/>
    </source>
</evidence>
<keyword evidence="11" id="KW-1185">Reference proteome</keyword>
<sequence length="167" mass="18760">MDTKQKLIEEFNNFINEATLEDVDVVTSLLKSAKEKQVGKFRSYLSAIMQVESRFLENGDYEMRIPIQPVVHNPLKMVHGGITASLIDTAMGSLVYQSLPEHMATVTTELKVNYLKAGIGKELICIATIVHRGRSIYVCEAKVYNNEDSLIAIGTGSFFIIKQRKVY</sequence>
<dbReference type="Gene3D" id="3.10.129.10">
    <property type="entry name" value="Hotdog Thioesterase"/>
    <property type="match status" value="1"/>
</dbReference>
<evidence type="ECO:0000256" key="6">
    <source>
        <dbReference type="ARBA" id="ARBA00040062"/>
    </source>
</evidence>
<evidence type="ECO:0000259" key="8">
    <source>
        <dbReference type="Pfam" id="PF03061"/>
    </source>
</evidence>
<accession>A0A1S2M9W6</accession>
<dbReference type="EMBL" id="LQXD01000068">
    <property type="protein sequence ID" value="OIJ20637.1"/>
    <property type="molecule type" value="Genomic_DNA"/>
</dbReference>
<evidence type="ECO:0000313" key="9">
    <source>
        <dbReference type="EMBL" id="OIJ20637.1"/>
    </source>
</evidence>
<dbReference type="PANTHER" id="PTHR43240:SF20">
    <property type="entry name" value="MEDIUM_LONG-CHAIN ACYL-COA THIOESTERASE YIGI"/>
    <property type="match status" value="1"/>
</dbReference>
<evidence type="ECO:0000256" key="5">
    <source>
        <dbReference type="ARBA" id="ARBA00038894"/>
    </source>
</evidence>
<dbReference type="GO" id="GO:0047617">
    <property type="term" value="F:fatty acyl-CoA hydrolase activity"/>
    <property type="evidence" value="ECO:0007669"/>
    <property type="project" value="UniProtKB-EC"/>
</dbReference>
<dbReference type="InterPro" id="IPR003736">
    <property type="entry name" value="PAAI_dom"/>
</dbReference>
<name>A0A1S2M9W6_9BACI</name>
<comment type="catalytic activity">
    <reaction evidence="7">
        <text>a medium-chain fatty acyl-CoA + H2O = a medium-chain fatty acid + CoA + H(+)</text>
        <dbReference type="Rhea" id="RHEA:68184"/>
        <dbReference type="ChEBI" id="CHEBI:15377"/>
        <dbReference type="ChEBI" id="CHEBI:15378"/>
        <dbReference type="ChEBI" id="CHEBI:57287"/>
        <dbReference type="ChEBI" id="CHEBI:59558"/>
        <dbReference type="ChEBI" id="CHEBI:90546"/>
    </reaction>
</comment>
<dbReference type="AlphaFoldDB" id="A0A1S2M9W6"/>
<evidence type="ECO:0000256" key="1">
    <source>
        <dbReference type="ARBA" id="ARBA00022801"/>
    </source>
</evidence>
<dbReference type="EMBL" id="CP063356">
    <property type="protein sequence ID" value="QOY34345.1"/>
    <property type="molecule type" value="Genomic_DNA"/>
</dbReference>
<keyword evidence="1" id="KW-0378">Hydrolase</keyword>
<dbReference type="InterPro" id="IPR029069">
    <property type="entry name" value="HotDog_dom_sf"/>
</dbReference>
<reference evidence="10 11" key="2">
    <citation type="journal article" date="2017" name="Genome Announc.">
        <title>Draft Genome Sequences of Four Alkaliphilic Bacteria Belonging to the Anaerobacillus Genus.</title>
        <authorList>
            <person name="Bassil N.M."/>
            <person name="Lloyd J.R."/>
        </authorList>
    </citation>
    <scope>NUCLEOTIDE SEQUENCE [LARGE SCALE GENOMIC DNA]</scope>
    <source>
        <strain evidence="10 11">NB2006</strain>
    </source>
</reference>
<dbReference type="NCBIfam" id="TIGR00369">
    <property type="entry name" value="unchar_dom_1"/>
    <property type="match status" value="1"/>
</dbReference>
<reference evidence="10 11" key="3">
    <citation type="journal article" date="2019" name="Int. J. Syst. Evol. Microbiol.">
        <title>Anaerobacillus isosaccharinicus sp. nov., an alkaliphilic bacterium which degrades isosaccharinic acid.</title>
        <authorList>
            <person name="Bassil N.M."/>
            <person name="Lloyd J.R."/>
        </authorList>
    </citation>
    <scope>NUCLEOTIDE SEQUENCE [LARGE SCALE GENOMIC DNA]</scope>
    <source>
        <strain evidence="10 11">NB2006</strain>
    </source>
</reference>
<feature type="domain" description="Thioesterase" evidence="8">
    <location>
        <begin position="77"/>
        <end position="151"/>
    </location>
</feature>
<dbReference type="SUPFAM" id="SSF54637">
    <property type="entry name" value="Thioesterase/thiol ester dehydrase-isomerase"/>
    <property type="match status" value="1"/>
</dbReference>
<dbReference type="Proteomes" id="UP000180175">
    <property type="component" value="Chromosome"/>
</dbReference>
<organism evidence="9 11">
    <name type="scientific">Anaerobacillus isosaccharinicus</name>
    <dbReference type="NCBI Taxonomy" id="1532552"/>
    <lineage>
        <taxon>Bacteria</taxon>
        <taxon>Bacillati</taxon>
        <taxon>Bacillota</taxon>
        <taxon>Bacilli</taxon>
        <taxon>Bacillales</taxon>
        <taxon>Bacillaceae</taxon>
        <taxon>Anaerobacillus</taxon>
    </lineage>
</organism>
<dbReference type="RefSeq" id="WP_071316574.1">
    <property type="nucleotide sequence ID" value="NZ_CP063356.2"/>
</dbReference>
<dbReference type="KEGG" id="aia:AWH56_016635"/>
<dbReference type="InterPro" id="IPR006683">
    <property type="entry name" value="Thioestr_dom"/>
</dbReference>
<evidence type="ECO:0000256" key="3">
    <source>
        <dbReference type="ARBA" id="ARBA00036002"/>
    </source>
</evidence>
<dbReference type="CDD" id="cd03443">
    <property type="entry name" value="PaaI_thioesterase"/>
    <property type="match status" value="1"/>
</dbReference>
<reference evidence="9 11" key="1">
    <citation type="submission" date="2016-10" db="EMBL/GenBank/DDBJ databases">
        <title>Draft genome sequences of four alkaliphilic bacteria belonging to the Anaerobacillus genus.</title>
        <authorList>
            <person name="Bassil N.M."/>
            <person name="Lloyd J.R."/>
        </authorList>
    </citation>
    <scope>NUCLEOTIDE SEQUENCE [LARGE SCALE GENOMIC DNA]</scope>
    <source>
        <strain evidence="9 11">NB2006</strain>
    </source>
</reference>
<evidence type="ECO:0000256" key="2">
    <source>
        <dbReference type="ARBA" id="ARBA00035880"/>
    </source>
</evidence>
<proteinExistence type="inferred from homology"/>
<comment type="similarity">
    <text evidence="4">Belongs to the YigI thioesterase family.</text>
</comment>
<gene>
    <name evidence="10" type="ORF">AWH56_016635</name>
    <name evidence="9" type="ORF">AWH56_07655</name>
</gene>
<dbReference type="Pfam" id="PF03061">
    <property type="entry name" value="4HBT"/>
    <property type="match status" value="1"/>
</dbReference>